<feature type="chain" id="PRO_5045483330" evidence="1">
    <location>
        <begin position="27"/>
        <end position="78"/>
    </location>
</feature>
<protein>
    <submittedName>
        <fullName evidence="2">Uncharacterized protein</fullName>
    </submittedName>
</protein>
<comment type="caution">
    <text evidence="2">The sequence shown here is derived from an EMBL/GenBank/DDBJ whole genome shotgun (WGS) entry which is preliminary data.</text>
</comment>
<organism evidence="2 3">
    <name type="scientific">Datura stramonium</name>
    <name type="common">Jimsonweed</name>
    <name type="synonym">Common thornapple</name>
    <dbReference type="NCBI Taxonomy" id="4076"/>
    <lineage>
        <taxon>Eukaryota</taxon>
        <taxon>Viridiplantae</taxon>
        <taxon>Streptophyta</taxon>
        <taxon>Embryophyta</taxon>
        <taxon>Tracheophyta</taxon>
        <taxon>Spermatophyta</taxon>
        <taxon>Magnoliopsida</taxon>
        <taxon>eudicotyledons</taxon>
        <taxon>Gunneridae</taxon>
        <taxon>Pentapetalae</taxon>
        <taxon>asterids</taxon>
        <taxon>lamiids</taxon>
        <taxon>Solanales</taxon>
        <taxon>Solanaceae</taxon>
        <taxon>Solanoideae</taxon>
        <taxon>Datureae</taxon>
        <taxon>Datura</taxon>
    </lineage>
</organism>
<evidence type="ECO:0000313" key="2">
    <source>
        <dbReference type="EMBL" id="MCD9642797.1"/>
    </source>
</evidence>
<gene>
    <name evidence="2" type="ORF">HAX54_029810</name>
</gene>
<keyword evidence="3" id="KW-1185">Reference proteome</keyword>
<proteinExistence type="predicted"/>
<evidence type="ECO:0000256" key="1">
    <source>
        <dbReference type="SAM" id="SignalP"/>
    </source>
</evidence>
<name>A0ABS8V763_DATST</name>
<feature type="signal peptide" evidence="1">
    <location>
        <begin position="1"/>
        <end position="26"/>
    </location>
</feature>
<evidence type="ECO:0000313" key="3">
    <source>
        <dbReference type="Proteomes" id="UP000823775"/>
    </source>
</evidence>
<sequence length="78" mass="8505">RKQLVYTSLLCSVLLYTLIFSLKAAGGEDDVDDKLDSVSGEDCAVGEGDAGGEGRRHKLKFFIQTPTQLDPEDSQEDI</sequence>
<feature type="non-terminal residue" evidence="2">
    <location>
        <position position="1"/>
    </location>
</feature>
<dbReference type="EMBL" id="JACEIK010003705">
    <property type="protein sequence ID" value="MCD9642797.1"/>
    <property type="molecule type" value="Genomic_DNA"/>
</dbReference>
<accession>A0ABS8V763</accession>
<reference evidence="2 3" key="1">
    <citation type="journal article" date="2021" name="BMC Genomics">
        <title>Datura genome reveals duplications of psychoactive alkaloid biosynthetic genes and high mutation rate following tissue culture.</title>
        <authorList>
            <person name="Rajewski A."/>
            <person name="Carter-House D."/>
            <person name="Stajich J."/>
            <person name="Litt A."/>
        </authorList>
    </citation>
    <scope>NUCLEOTIDE SEQUENCE [LARGE SCALE GENOMIC DNA]</scope>
    <source>
        <strain evidence="2">AR-01</strain>
    </source>
</reference>
<keyword evidence="1" id="KW-0732">Signal</keyword>
<dbReference type="Proteomes" id="UP000823775">
    <property type="component" value="Unassembled WGS sequence"/>
</dbReference>